<evidence type="ECO:0000256" key="2">
    <source>
        <dbReference type="ARBA" id="ARBA00022801"/>
    </source>
</evidence>
<dbReference type="PANTHER" id="PTHR22762">
    <property type="entry name" value="ALPHA-GLUCOSIDASE"/>
    <property type="match status" value="1"/>
</dbReference>
<dbReference type="PROSITE" id="PS00129">
    <property type="entry name" value="GLYCOSYL_HYDROL_F31_1"/>
    <property type="match status" value="1"/>
</dbReference>
<dbReference type="Gene3D" id="3.20.20.80">
    <property type="entry name" value="Glycosidases"/>
    <property type="match status" value="1"/>
</dbReference>
<evidence type="ECO:0000313" key="8">
    <source>
        <dbReference type="EMBL" id="MBM3275179.1"/>
    </source>
</evidence>
<evidence type="ECO:0000256" key="1">
    <source>
        <dbReference type="ARBA" id="ARBA00007806"/>
    </source>
</evidence>
<dbReference type="AlphaFoldDB" id="A0A938BNG6"/>
<dbReference type="Proteomes" id="UP000703893">
    <property type="component" value="Unassembled WGS sequence"/>
</dbReference>
<evidence type="ECO:0000256" key="3">
    <source>
        <dbReference type="ARBA" id="ARBA00023295"/>
    </source>
</evidence>
<dbReference type="Gene3D" id="2.60.40.1180">
    <property type="entry name" value="Golgi alpha-mannosidase II"/>
    <property type="match status" value="2"/>
</dbReference>
<evidence type="ECO:0000259" key="6">
    <source>
        <dbReference type="Pfam" id="PF17137"/>
    </source>
</evidence>
<accession>A0A938BNG6</accession>
<evidence type="ECO:0000259" key="7">
    <source>
        <dbReference type="Pfam" id="PF21365"/>
    </source>
</evidence>
<dbReference type="InterPro" id="IPR033403">
    <property type="entry name" value="DUF5110"/>
</dbReference>
<dbReference type="Pfam" id="PF21365">
    <property type="entry name" value="Glyco_hydro_31_3rd"/>
    <property type="match status" value="1"/>
</dbReference>
<evidence type="ECO:0000313" key="9">
    <source>
        <dbReference type="Proteomes" id="UP000703893"/>
    </source>
</evidence>
<comment type="similarity">
    <text evidence="1 4">Belongs to the glycosyl hydrolase 31 family.</text>
</comment>
<gene>
    <name evidence="8" type="ORF">FJZ00_08490</name>
</gene>
<feature type="domain" description="Glycoside hydrolase family 31 TIM barrel" evidence="5">
    <location>
        <begin position="1"/>
        <end position="251"/>
    </location>
</feature>
<feature type="domain" description="Glycosyl hydrolase family 31 C-terminal" evidence="7">
    <location>
        <begin position="259"/>
        <end position="345"/>
    </location>
</feature>
<dbReference type="InterPro" id="IPR048395">
    <property type="entry name" value="Glyco_hydro_31_C"/>
</dbReference>
<dbReference type="EMBL" id="VGJX01000475">
    <property type="protein sequence ID" value="MBM3275179.1"/>
    <property type="molecule type" value="Genomic_DNA"/>
</dbReference>
<proteinExistence type="inferred from homology"/>
<comment type="caution">
    <text evidence="8">The sequence shown here is derived from an EMBL/GenBank/DDBJ whole genome shotgun (WGS) entry which is preliminary data.</text>
</comment>
<dbReference type="SUPFAM" id="SSF51011">
    <property type="entry name" value="Glycosyl hydrolase domain"/>
    <property type="match status" value="1"/>
</dbReference>
<dbReference type="InterPro" id="IPR013780">
    <property type="entry name" value="Glyco_hydro_b"/>
</dbReference>
<sequence length="472" mass="52836">QGFKTITIVDPGVKKEAGYDVYDDGLARDAYVLDADGVPYVGKVWPGNTVFPDFSRPEVRRWWGDRHRPLFDAGVTGIWNDMNEPSDFSTDSKTLPEDARHGDRRHAEIHNLYGLYMSQATREALLAERPGDRPFVLSRAGFAGIQRYAATWTGDNFSIWLHLEQALPMALNLGLSGVPFVGPDVGGFSGDTTGELLARWTQLGSVTPFFRNHANKDTRDQEPWSFGPEIEEICRKYIRLRYELLPYLYTQFRRASEDGLPILRPLLLEFPDDAEVAAIADQALVGPDLMVCPMVRPGVTRRAVYFPDGDWYDFWTGARFYGPDWRVARGDLATLPLFVRSGAVIPRSRWGPSTAQQPRDVLTLEVFPGEDLHGEWYDDDGRSFAYRTGGYALWLFTGGTDEESALRLRLEHVHGGFAVPETRVRVVLRGYAAVGRAAFEGSQVPWEAIGGDVVVEGPLEAGEWVFEGVSIL</sequence>
<keyword evidence="3 4" id="KW-0326">Glycosidase</keyword>
<feature type="domain" description="DUF5110" evidence="6">
    <location>
        <begin position="362"/>
        <end position="429"/>
    </location>
</feature>
<organism evidence="8 9">
    <name type="scientific">Candidatus Tanganyikabacteria bacterium</name>
    <dbReference type="NCBI Taxonomy" id="2961651"/>
    <lineage>
        <taxon>Bacteria</taxon>
        <taxon>Bacillati</taxon>
        <taxon>Candidatus Sericytochromatia</taxon>
        <taxon>Candidatus Tanganyikabacteria</taxon>
    </lineage>
</organism>
<dbReference type="GO" id="GO:0005975">
    <property type="term" value="P:carbohydrate metabolic process"/>
    <property type="evidence" value="ECO:0007669"/>
    <property type="project" value="InterPro"/>
</dbReference>
<dbReference type="PANTHER" id="PTHR22762:SF166">
    <property type="entry name" value="ALPHA-GLUCOSIDASE"/>
    <property type="match status" value="1"/>
</dbReference>
<dbReference type="InterPro" id="IPR000322">
    <property type="entry name" value="Glyco_hydro_31_TIM"/>
</dbReference>
<name>A0A938BNG6_9BACT</name>
<protein>
    <submittedName>
        <fullName evidence="8">DUF5110 domain-containing protein</fullName>
    </submittedName>
</protein>
<reference evidence="8 9" key="1">
    <citation type="submission" date="2019-03" db="EMBL/GenBank/DDBJ databases">
        <title>Lake Tanganyika Metagenome-Assembled Genomes (MAGs).</title>
        <authorList>
            <person name="Tran P."/>
        </authorList>
    </citation>
    <scope>NUCLEOTIDE SEQUENCE [LARGE SCALE GENOMIC DNA]</scope>
    <source>
        <strain evidence="8">K_DeepCast_65m_m2_236</strain>
    </source>
</reference>
<dbReference type="Pfam" id="PF01055">
    <property type="entry name" value="Glyco_hydro_31_2nd"/>
    <property type="match status" value="1"/>
</dbReference>
<dbReference type="InterPro" id="IPR017853">
    <property type="entry name" value="GH"/>
</dbReference>
<evidence type="ECO:0000256" key="4">
    <source>
        <dbReference type="RuleBase" id="RU361185"/>
    </source>
</evidence>
<dbReference type="Pfam" id="PF17137">
    <property type="entry name" value="DUF5110"/>
    <property type="match status" value="1"/>
</dbReference>
<dbReference type="CDD" id="cd06604">
    <property type="entry name" value="GH31_glucosidase_II_MalA"/>
    <property type="match status" value="1"/>
</dbReference>
<feature type="non-terminal residue" evidence="8">
    <location>
        <position position="1"/>
    </location>
</feature>
<dbReference type="SUPFAM" id="SSF51445">
    <property type="entry name" value="(Trans)glycosidases"/>
    <property type="match status" value="1"/>
</dbReference>
<dbReference type="InterPro" id="IPR030458">
    <property type="entry name" value="Glyco_hydro_31_AS"/>
</dbReference>
<evidence type="ECO:0000259" key="5">
    <source>
        <dbReference type="Pfam" id="PF01055"/>
    </source>
</evidence>
<dbReference type="GO" id="GO:0004553">
    <property type="term" value="F:hydrolase activity, hydrolyzing O-glycosyl compounds"/>
    <property type="evidence" value="ECO:0007669"/>
    <property type="project" value="InterPro"/>
</dbReference>
<keyword evidence="2 4" id="KW-0378">Hydrolase</keyword>